<dbReference type="EMBL" id="MU866400">
    <property type="protein sequence ID" value="KAK4172702.1"/>
    <property type="molecule type" value="Genomic_DNA"/>
</dbReference>
<evidence type="ECO:0000313" key="2">
    <source>
        <dbReference type="Proteomes" id="UP001302321"/>
    </source>
</evidence>
<gene>
    <name evidence="1" type="ORF">QBC36DRAFT_222146</name>
</gene>
<organism evidence="1 2">
    <name type="scientific">Triangularia setosa</name>
    <dbReference type="NCBI Taxonomy" id="2587417"/>
    <lineage>
        <taxon>Eukaryota</taxon>
        <taxon>Fungi</taxon>
        <taxon>Dikarya</taxon>
        <taxon>Ascomycota</taxon>
        <taxon>Pezizomycotina</taxon>
        <taxon>Sordariomycetes</taxon>
        <taxon>Sordariomycetidae</taxon>
        <taxon>Sordariales</taxon>
        <taxon>Podosporaceae</taxon>
        <taxon>Triangularia</taxon>
    </lineage>
</organism>
<comment type="caution">
    <text evidence="1">The sequence shown here is derived from an EMBL/GenBank/DDBJ whole genome shotgun (WGS) entry which is preliminary data.</text>
</comment>
<sequence>MVNLRDLLLQPPLPNGTSSFHRLPGAGKPSLSHKNWAREYPEVQNLRLHVNPTEADINEVFGSEDALDEYLLNKEGSPLNVTTEWLQTEGDSVRTFYTKVAKPIQLAVQPFITLRSESGPLGPTNVNQTIDFTWGCGEHCLVIGELKRHGMIDVETWTGRAGTDSNRTWLGKELRGYCHKYKCFAGTVFDGQHLLTLIFQAQTARNIREQNCEVIGLLFSRDHGTLRYGLFRTLTHQIRRMQADRAPAVNVDGYFRGFEWWSGIPYWVDGNGEHEAHPNGYIRLLDPSGAWYWADANGNPVLYQDGQRVWDTLSLG</sequence>
<evidence type="ECO:0000313" key="1">
    <source>
        <dbReference type="EMBL" id="KAK4172702.1"/>
    </source>
</evidence>
<dbReference type="AlphaFoldDB" id="A0AAN7A521"/>
<dbReference type="Proteomes" id="UP001302321">
    <property type="component" value="Unassembled WGS sequence"/>
</dbReference>
<protein>
    <submittedName>
        <fullName evidence="1">Uncharacterized protein</fullName>
    </submittedName>
</protein>
<reference evidence="1" key="1">
    <citation type="journal article" date="2023" name="Mol. Phylogenet. Evol.">
        <title>Genome-scale phylogeny and comparative genomics of the fungal order Sordariales.</title>
        <authorList>
            <person name="Hensen N."/>
            <person name="Bonometti L."/>
            <person name="Westerberg I."/>
            <person name="Brannstrom I.O."/>
            <person name="Guillou S."/>
            <person name="Cros-Aarteil S."/>
            <person name="Calhoun S."/>
            <person name="Haridas S."/>
            <person name="Kuo A."/>
            <person name="Mondo S."/>
            <person name="Pangilinan J."/>
            <person name="Riley R."/>
            <person name="LaButti K."/>
            <person name="Andreopoulos B."/>
            <person name="Lipzen A."/>
            <person name="Chen C."/>
            <person name="Yan M."/>
            <person name="Daum C."/>
            <person name="Ng V."/>
            <person name="Clum A."/>
            <person name="Steindorff A."/>
            <person name="Ohm R.A."/>
            <person name="Martin F."/>
            <person name="Silar P."/>
            <person name="Natvig D.O."/>
            <person name="Lalanne C."/>
            <person name="Gautier V."/>
            <person name="Ament-Velasquez S.L."/>
            <person name="Kruys A."/>
            <person name="Hutchinson M.I."/>
            <person name="Powell A.J."/>
            <person name="Barry K."/>
            <person name="Miller A.N."/>
            <person name="Grigoriev I.V."/>
            <person name="Debuchy R."/>
            <person name="Gladieux P."/>
            <person name="Hiltunen Thoren M."/>
            <person name="Johannesson H."/>
        </authorList>
    </citation>
    <scope>NUCLEOTIDE SEQUENCE</scope>
    <source>
        <strain evidence="1">CBS 892.96</strain>
    </source>
</reference>
<proteinExistence type="predicted"/>
<name>A0AAN7A521_9PEZI</name>
<accession>A0AAN7A521</accession>
<keyword evidence="2" id="KW-1185">Reference proteome</keyword>
<reference evidence="1" key="2">
    <citation type="submission" date="2023-05" db="EMBL/GenBank/DDBJ databases">
        <authorList>
            <consortium name="Lawrence Berkeley National Laboratory"/>
            <person name="Steindorff A."/>
            <person name="Hensen N."/>
            <person name="Bonometti L."/>
            <person name="Westerberg I."/>
            <person name="Brannstrom I.O."/>
            <person name="Guillou S."/>
            <person name="Cros-Aarteil S."/>
            <person name="Calhoun S."/>
            <person name="Haridas S."/>
            <person name="Kuo A."/>
            <person name="Mondo S."/>
            <person name="Pangilinan J."/>
            <person name="Riley R."/>
            <person name="Labutti K."/>
            <person name="Andreopoulos B."/>
            <person name="Lipzen A."/>
            <person name="Chen C."/>
            <person name="Yanf M."/>
            <person name="Daum C."/>
            <person name="Ng V."/>
            <person name="Clum A."/>
            <person name="Ohm R."/>
            <person name="Martin F."/>
            <person name="Silar P."/>
            <person name="Natvig D."/>
            <person name="Lalanne C."/>
            <person name="Gautier V."/>
            <person name="Ament-Velasquez S.L."/>
            <person name="Kruys A."/>
            <person name="Hutchinson M.I."/>
            <person name="Powell A.J."/>
            <person name="Barry K."/>
            <person name="Miller A.N."/>
            <person name="Grigoriev I.V."/>
            <person name="Debuchy R."/>
            <person name="Gladieux P."/>
            <person name="Thoren M.H."/>
            <person name="Johannesson H."/>
        </authorList>
    </citation>
    <scope>NUCLEOTIDE SEQUENCE</scope>
    <source>
        <strain evidence="1">CBS 892.96</strain>
    </source>
</reference>